<dbReference type="SUPFAM" id="SSF51445">
    <property type="entry name" value="(Trans)glycosidases"/>
    <property type="match status" value="1"/>
</dbReference>
<name>A0ABM0MA92_SACKO</name>
<dbReference type="Pfam" id="PF00232">
    <property type="entry name" value="Glyco_hydro_1"/>
    <property type="match status" value="1"/>
</dbReference>
<evidence type="ECO:0000313" key="6">
    <source>
        <dbReference type="RefSeq" id="XP_006816933.1"/>
    </source>
</evidence>
<evidence type="ECO:0000256" key="4">
    <source>
        <dbReference type="RuleBase" id="RU003690"/>
    </source>
</evidence>
<dbReference type="Proteomes" id="UP000694865">
    <property type="component" value="Unplaced"/>
</dbReference>
<dbReference type="RefSeq" id="XP_006816933.1">
    <property type="nucleotide sequence ID" value="XM_006816870.1"/>
</dbReference>
<dbReference type="PANTHER" id="PTHR10353">
    <property type="entry name" value="GLYCOSYL HYDROLASE"/>
    <property type="match status" value="1"/>
</dbReference>
<sequence length="133" mass="15537">MTHGHGVDWLGHAPWGLRKLLQWMKEEYSNPVIYITENGVPKRSDTQAMLNDTWRSMYYLSNINKHSKKLDGVNVDGYFAWSLLDNFEWTDGYAARFGLHFLNFDDPGRLRQQRESAKVYAEITHNNGFPVEN</sequence>
<dbReference type="PRINTS" id="PR00131">
    <property type="entry name" value="GLHYDRLASE1"/>
</dbReference>
<keyword evidence="3" id="KW-0326">Glycosidase</keyword>
<protein>
    <submittedName>
        <fullName evidence="6">Lactase-phlorizin hydrolase-like</fullName>
    </submittedName>
</protein>
<dbReference type="GeneID" id="102802345"/>
<dbReference type="Gene3D" id="3.20.20.80">
    <property type="entry name" value="Glycosidases"/>
    <property type="match status" value="1"/>
</dbReference>
<dbReference type="InterPro" id="IPR017853">
    <property type="entry name" value="GH"/>
</dbReference>
<dbReference type="PANTHER" id="PTHR10353:SF36">
    <property type="entry name" value="LP05116P"/>
    <property type="match status" value="1"/>
</dbReference>
<proteinExistence type="inferred from homology"/>
<organism evidence="5 6">
    <name type="scientific">Saccoglossus kowalevskii</name>
    <name type="common">Acorn worm</name>
    <dbReference type="NCBI Taxonomy" id="10224"/>
    <lineage>
        <taxon>Eukaryota</taxon>
        <taxon>Metazoa</taxon>
        <taxon>Hemichordata</taxon>
        <taxon>Enteropneusta</taxon>
        <taxon>Harrimaniidae</taxon>
        <taxon>Saccoglossus</taxon>
    </lineage>
</organism>
<keyword evidence="2" id="KW-0378">Hydrolase</keyword>
<evidence type="ECO:0000313" key="5">
    <source>
        <dbReference type="Proteomes" id="UP000694865"/>
    </source>
</evidence>
<reference evidence="6" key="1">
    <citation type="submission" date="2025-08" db="UniProtKB">
        <authorList>
            <consortium name="RefSeq"/>
        </authorList>
    </citation>
    <scope>IDENTIFICATION</scope>
    <source>
        <tissue evidence="6">Testes</tissue>
    </source>
</reference>
<evidence type="ECO:0000256" key="1">
    <source>
        <dbReference type="ARBA" id="ARBA00010838"/>
    </source>
</evidence>
<accession>A0ABM0MA92</accession>
<dbReference type="InterPro" id="IPR001360">
    <property type="entry name" value="Glyco_hydro_1"/>
</dbReference>
<gene>
    <name evidence="6" type="primary">LOC102802345</name>
</gene>
<evidence type="ECO:0000256" key="3">
    <source>
        <dbReference type="ARBA" id="ARBA00023295"/>
    </source>
</evidence>
<keyword evidence="5" id="KW-1185">Reference proteome</keyword>
<evidence type="ECO:0000256" key="2">
    <source>
        <dbReference type="ARBA" id="ARBA00022801"/>
    </source>
</evidence>
<comment type="similarity">
    <text evidence="1 4">Belongs to the glycosyl hydrolase 1 family.</text>
</comment>